<organism evidence="2 3">
    <name type="scientific">Streptacidiphilus monticola</name>
    <dbReference type="NCBI Taxonomy" id="2161674"/>
    <lineage>
        <taxon>Bacteria</taxon>
        <taxon>Bacillati</taxon>
        <taxon>Actinomycetota</taxon>
        <taxon>Actinomycetes</taxon>
        <taxon>Kitasatosporales</taxon>
        <taxon>Streptomycetaceae</taxon>
        <taxon>Streptacidiphilus</taxon>
    </lineage>
</organism>
<dbReference type="Pfam" id="PF17230">
    <property type="entry name" value="DUF5304"/>
    <property type="match status" value="1"/>
</dbReference>
<proteinExistence type="predicted"/>
<feature type="compositionally biased region" description="Basic and acidic residues" evidence="1">
    <location>
        <begin position="20"/>
        <end position="33"/>
    </location>
</feature>
<dbReference type="InterPro" id="IPR035183">
    <property type="entry name" value="DUF5304"/>
</dbReference>
<feature type="region of interest" description="Disordered" evidence="1">
    <location>
        <begin position="1"/>
        <end position="52"/>
    </location>
</feature>
<feature type="region of interest" description="Disordered" evidence="1">
    <location>
        <begin position="122"/>
        <end position="141"/>
    </location>
</feature>
<keyword evidence="3" id="KW-1185">Reference proteome</keyword>
<evidence type="ECO:0000313" key="3">
    <source>
        <dbReference type="Proteomes" id="UP001596174"/>
    </source>
</evidence>
<gene>
    <name evidence="2" type="ORF">ACFP3V_04300</name>
</gene>
<evidence type="ECO:0000313" key="2">
    <source>
        <dbReference type="EMBL" id="MFC5906439.1"/>
    </source>
</evidence>
<dbReference type="Proteomes" id="UP001596174">
    <property type="component" value="Unassembled WGS sequence"/>
</dbReference>
<reference evidence="3" key="1">
    <citation type="journal article" date="2019" name="Int. J. Syst. Evol. Microbiol.">
        <title>The Global Catalogue of Microorganisms (GCM) 10K type strain sequencing project: providing services to taxonomists for standard genome sequencing and annotation.</title>
        <authorList>
            <consortium name="The Broad Institute Genomics Platform"/>
            <consortium name="The Broad Institute Genome Sequencing Center for Infectious Disease"/>
            <person name="Wu L."/>
            <person name="Ma J."/>
        </authorList>
    </citation>
    <scope>NUCLEOTIDE SEQUENCE [LARGE SCALE GENOMIC DNA]</scope>
    <source>
        <strain evidence="3">JCM 4816</strain>
    </source>
</reference>
<comment type="caution">
    <text evidence="2">The sequence shown here is derived from an EMBL/GenBank/DDBJ whole genome shotgun (WGS) entry which is preliminary data.</text>
</comment>
<evidence type="ECO:0000256" key="1">
    <source>
        <dbReference type="SAM" id="MobiDB-lite"/>
    </source>
</evidence>
<dbReference type="EMBL" id="JBHSQJ010000012">
    <property type="protein sequence ID" value="MFC5906439.1"/>
    <property type="molecule type" value="Genomic_DNA"/>
</dbReference>
<sequence>MGAEENAESRDVWAEAVSEQQERPGDALSKAEPEPEPEGSAPSGSDFIPPDFAPLVDEVRKFATALGDKVGQASSAISGGGDPMQVLQNLAAPLRTKNPAVYGHLLAAGGELLAAYRAAVSASERRWSAPRPTSSERVDLD</sequence>
<name>A0ABW1FYB4_9ACTN</name>
<protein>
    <submittedName>
        <fullName evidence="2">DUF5304 family protein</fullName>
    </submittedName>
</protein>
<dbReference type="RefSeq" id="WP_380579844.1">
    <property type="nucleotide sequence ID" value="NZ_JBHSQJ010000012.1"/>
</dbReference>
<accession>A0ABW1FYB4</accession>